<organism evidence="3 4">
    <name type="scientific">Fertoeibacter niger</name>
    <dbReference type="NCBI Taxonomy" id="2656921"/>
    <lineage>
        <taxon>Bacteria</taxon>
        <taxon>Pseudomonadati</taxon>
        <taxon>Pseudomonadota</taxon>
        <taxon>Alphaproteobacteria</taxon>
        <taxon>Rhodobacterales</taxon>
        <taxon>Paracoccaceae</taxon>
        <taxon>Fertoeibacter</taxon>
    </lineage>
</organism>
<protein>
    <recommendedName>
        <fullName evidence="2">Major facilitator superfamily (MFS) profile domain-containing protein</fullName>
    </recommendedName>
</protein>
<proteinExistence type="predicted"/>
<evidence type="ECO:0000313" key="4">
    <source>
        <dbReference type="Proteomes" id="UP000484076"/>
    </source>
</evidence>
<dbReference type="GO" id="GO:0022857">
    <property type="term" value="F:transmembrane transporter activity"/>
    <property type="evidence" value="ECO:0007669"/>
    <property type="project" value="InterPro"/>
</dbReference>
<dbReference type="Proteomes" id="UP000484076">
    <property type="component" value="Unassembled WGS sequence"/>
</dbReference>
<evidence type="ECO:0000259" key="2">
    <source>
        <dbReference type="PROSITE" id="PS50850"/>
    </source>
</evidence>
<feature type="transmembrane region" description="Helical" evidence="1">
    <location>
        <begin position="38"/>
        <end position="62"/>
    </location>
</feature>
<dbReference type="AlphaFoldDB" id="A0A8X8H0I5"/>
<dbReference type="PROSITE" id="PS50850">
    <property type="entry name" value="MFS"/>
    <property type="match status" value="1"/>
</dbReference>
<gene>
    <name evidence="3" type="ORF">GEU84_013020</name>
</gene>
<dbReference type="EMBL" id="WHUT02000007">
    <property type="protein sequence ID" value="NUB45313.1"/>
    <property type="molecule type" value="Genomic_DNA"/>
</dbReference>
<sequence length="66" mass="6935">MRMLVGFLLGLVVGGVTTMTLGILAGDVFDISQREGAYAMGVAFFYTPVGAVIGGIIGAMLARRRR</sequence>
<dbReference type="RefSeq" id="WP_152826737.1">
    <property type="nucleotide sequence ID" value="NZ_WHUT02000007.1"/>
</dbReference>
<keyword evidence="1" id="KW-0472">Membrane</keyword>
<keyword evidence="1" id="KW-1133">Transmembrane helix</keyword>
<keyword evidence="4" id="KW-1185">Reference proteome</keyword>
<name>A0A8X8H0I5_9RHOB</name>
<reference evidence="3" key="1">
    <citation type="submission" date="2020-05" db="EMBL/GenBank/DDBJ databases">
        <title>Fertoebacter nigrum gen. nov., sp. nov., a new member of the family Rhodobacteraceae.</title>
        <authorList>
            <person name="Szuroczki S."/>
            <person name="Abbaszade G."/>
            <person name="Buni D."/>
            <person name="Schumann P."/>
            <person name="Toth E."/>
        </authorList>
    </citation>
    <scope>NUCLEOTIDE SEQUENCE</scope>
    <source>
        <strain evidence="3">RG-N-1a</strain>
    </source>
</reference>
<comment type="caution">
    <text evidence="3">The sequence shown here is derived from an EMBL/GenBank/DDBJ whole genome shotgun (WGS) entry which is preliminary data.</text>
</comment>
<keyword evidence="1" id="KW-0812">Transmembrane</keyword>
<evidence type="ECO:0000313" key="3">
    <source>
        <dbReference type="EMBL" id="NUB45313.1"/>
    </source>
</evidence>
<evidence type="ECO:0000256" key="1">
    <source>
        <dbReference type="SAM" id="Phobius"/>
    </source>
</evidence>
<accession>A0A8X8H0I5</accession>
<dbReference type="InterPro" id="IPR020846">
    <property type="entry name" value="MFS_dom"/>
</dbReference>
<feature type="domain" description="Major facilitator superfamily (MFS) profile" evidence="2">
    <location>
        <begin position="1"/>
        <end position="66"/>
    </location>
</feature>